<proteinExistence type="predicted"/>
<dbReference type="AlphaFoldDB" id="A0AAV1BAE8"/>
<protein>
    <submittedName>
        <fullName evidence="1">Uncharacterized protein</fullName>
    </submittedName>
</protein>
<gene>
    <name evidence="1" type="ORF">VFH_VI161880</name>
</gene>
<organism evidence="1 2">
    <name type="scientific">Vicia faba</name>
    <name type="common">Broad bean</name>
    <name type="synonym">Faba vulgaris</name>
    <dbReference type="NCBI Taxonomy" id="3906"/>
    <lineage>
        <taxon>Eukaryota</taxon>
        <taxon>Viridiplantae</taxon>
        <taxon>Streptophyta</taxon>
        <taxon>Embryophyta</taxon>
        <taxon>Tracheophyta</taxon>
        <taxon>Spermatophyta</taxon>
        <taxon>Magnoliopsida</taxon>
        <taxon>eudicotyledons</taxon>
        <taxon>Gunneridae</taxon>
        <taxon>Pentapetalae</taxon>
        <taxon>rosids</taxon>
        <taxon>fabids</taxon>
        <taxon>Fabales</taxon>
        <taxon>Fabaceae</taxon>
        <taxon>Papilionoideae</taxon>
        <taxon>50 kb inversion clade</taxon>
        <taxon>NPAAA clade</taxon>
        <taxon>Hologalegina</taxon>
        <taxon>IRL clade</taxon>
        <taxon>Fabeae</taxon>
        <taxon>Vicia</taxon>
    </lineage>
</organism>
<dbReference type="EMBL" id="OX451741">
    <property type="protein sequence ID" value="CAI8619253.1"/>
    <property type="molecule type" value="Genomic_DNA"/>
</dbReference>
<evidence type="ECO:0000313" key="2">
    <source>
        <dbReference type="Proteomes" id="UP001157006"/>
    </source>
</evidence>
<reference evidence="1 2" key="1">
    <citation type="submission" date="2023-01" db="EMBL/GenBank/DDBJ databases">
        <authorList>
            <person name="Kreplak J."/>
        </authorList>
    </citation>
    <scope>NUCLEOTIDE SEQUENCE [LARGE SCALE GENOMIC DNA]</scope>
</reference>
<keyword evidence="2" id="KW-1185">Reference proteome</keyword>
<name>A0AAV1BAE8_VICFA</name>
<sequence length="195" mass="21901">MENQDADKDVPGILSDMLTESQIYKENDDVTSENNTMSDDDHVQENIEVDIVVAHGGVVNNHDEKIKPASKGKKDHAVKDVVINDENISMGCDINSKGIYAGSSSSQMLWCNQMLKDFTKDGNEDVNSNVLDNMYGMLLIEFPIQRKDDQVSLFNSKVNRKLVQTNSETSNEEDVLDIMHTVRIKVGGKRIYVYV</sequence>
<accession>A0AAV1BAE8</accession>
<evidence type="ECO:0000313" key="1">
    <source>
        <dbReference type="EMBL" id="CAI8619253.1"/>
    </source>
</evidence>
<dbReference type="Proteomes" id="UP001157006">
    <property type="component" value="Chromosome 6"/>
</dbReference>